<feature type="chain" id="PRO_5035842300" evidence="1">
    <location>
        <begin position="23"/>
        <end position="168"/>
    </location>
</feature>
<dbReference type="OMA" id="IHHEGCR"/>
<organism evidence="2 3">
    <name type="scientific">Sordaria macrospora</name>
    <dbReference type="NCBI Taxonomy" id="5147"/>
    <lineage>
        <taxon>Eukaryota</taxon>
        <taxon>Fungi</taxon>
        <taxon>Dikarya</taxon>
        <taxon>Ascomycota</taxon>
        <taxon>Pezizomycotina</taxon>
        <taxon>Sordariomycetes</taxon>
        <taxon>Sordariomycetidae</taxon>
        <taxon>Sordariales</taxon>
        <taxon>Sordariaceae</taxon>
        <taxon>Sordaria</taxon>
    </lineage>
</organism>
<evidence type="ECO:0000256" key="1">
    <source>
        <dbReference type="SAM" id="SignalP"/>
    </source>
</evidence>
<reference evidence="2 3" key="1">
    <citation type="submission" date="2017-07" db="EMBL/GenBank/DDBJ databases">
        <title>Genome sequence of the Sordaria macrospora wild type strain R19027.</title>
        <authorList>
            <person name="Nowrousian M."/>
            <person name="Teichert I."/>
            <person name="Kueck U."/>
        </authorList>
    </citation>
    <scope>NUCLEOTIDE SEQUENCE [LARGE SCALE GENOMIC DNA]</scope>
    <source>
        <strain evidence="2 3">R19027</strain>
        <tissue evidence="2">Mycelium</tissue>
    </source>
</reference>
<dbReference type="EMBL" id="NMPR01000095">
    <property type="protein sequence ID" value="KAA8630740.1"/>
    <property type="molecule type" value="Genomic_DNA"/>
</dbReference>
<gene>
    <name evidence="2" type="ORF">SMACR_12122</name>
</gene>
<proteinExistence type="predicted"/>
<dbReference type="AlphaFoldDB" id="A0A8S8ZNM2"/>
<feature type="signal peptide" evidence="1">
    <location>
        <begin position="1"/>
        <end position="22"/>
    </location>
</feature>
<protein>
    <submittedName>
        <fullName evidence="2">Uncharacterized protein</fullName>
    </submittedName>
</protein>
<sequence>MMTTFTYLLLLLLLGLVMTCAAIPAAYDSSGFSNYTLSLAQLSAQKALCSCDDTPCPEKKTVCMNGACTCIHHEGCRADSDCEQYHVPCPHGQSMMCQQMDPFWRNNVCICVTEPDGDYCKQVLTHCPYATTPYCSLDDEEKFPNGEVTCLDDEYLQCKEPEKCKCWT</sequence>
<accession>A0A8S8ZNM2</accession>
<evidence type="ECO:0000313" key="3">
    <source>
        <dbReference type="Proteomes" id="UP000433876"/>
    </source>
</evidence>
<evidence type="ECO:0000313" key="2">
    <source>
        <dbReference type="EMBL" id="KAA8630740.1"/>
    </source>
</evidence>
<name>A0A8S8ZNM2_SORMA</name>
<dbReference type="VEuPathDB" id="FungiDB:SMAC_12122"/>
<dbReference type="Proteomes" id="UP000433876">
    <property type="component" value="Unassembled WGS sequence"/>
</dbReference>
<keyword evidence="1" id="KW-0732">Signal</keyword>
<comment type="caution">
    <text evidence="2">The sequence shown here is derived from an EMBL/GenBank/DDBJ whole genome shotgun (WGS) entry which is preliminary data.</text>
</comment>